<dbReference type="EMBL" id="CP028130">
    <property type="protein sequence ID" value="AZZ56680.1"/>
    <property type="molecule type" value="Genomic_DNA"/>
</dbReference>
<dbReference type="PANTHER" id="PTHR10587">
    <property type="entry name" value="GLYCOSYL TRANSFERASE-RELATED"/>
    <property type="match status" value="1"/>
</dbReference>
<dbReference type="CDD" id="cd10917">
    <property type="entry name" value="CE4_NodB_like_6s_7s"/>
    <property type="match status" value="1"/>
</dbReference>
<name>A0AAD1AG95_9MICO</name>
<evidence type="ECO:0000259" key="5">
    <source>
        <dbReference type="PROSITE" id="PS51677"/>
    </source>
</evidence>
<gene>
    <name evidence="6" type="ORF">C7V51_12930</name>
</gene>
<accession>A0AAD1AG95</accession>
<evidence type="ECO:0000256" key="2">
    <source>
        <dbReference type="ARBA" id="ARBA00022801"/>
    </source>
</evidence>
<feature type="domain" description="NodB homology" evidence="5">
    <location>
        <begin position="82"/>
        <end position="273"/>
    </location>
</feature>
<dbReference type="GO" id="GO:0046872">
    <property type="term" value="F:metal ion binding"/>
    <property type="evidence" value="ECO:0007669"/>
    <property type="project" value="UniProtKB-KW"/>
</dbReference>
<proteinExistence type="predicted"/>
<dbReference type="RefSeq" id="WP_104265881.1">
    <property type="nucleotide sequence ID" value="NZ_CP028130.1"/>
</dbReference>
<evidence type="ECO:0000256" key="3">
    <source>
        <dbReference type="SAM" id="MobiDB-lite"/>
    </source>
</evidence>
<keyword evidence="2" id="KW-0378">Hydrolase</keyword>
<keyword evidence="1" id="KW-0479">Metal-binding</keyword>
<reference evidence="6 7" key="1">
    <citation type="submission" date="2018-03" db="EMBL/GenBank/DDBJ databases">
        <title>Bacteriophage NCPPB3778 and a type I-E CRISPR drive the evolution of the US Biological Select Agent, Rathayibacter toxicus.</title>
        <authorList>
            <person name="Davis E.W.II."/>
            <person name="Tabima J.F."/>
            <person name="Weisberg A.J."/>
            <person name="Dantas Lopes L."/>
            <person name="Wiseman M.S."/>
            <person name="Wiseman M.S."/>
            <person name="Pupko T."/>
            <person name="Belcher M.S."/>
            <person name="Sechler A.J."/>
            <person name="Tancos M.A."/>
            <person name="Schroeder B.K."/>
            <person name="Murray T.D."/>
            <person name="Luster D.G."/>
            <person name="Schneider W.L."/>
            <person name="Rogers E."/>
            <person name="Andreote F.D."/>
            <person name="Grunwald N.J."/>
            <person name="Putnam M.L."/>
            <person name="Chang J.H."/>
        </authorList>
    </citation>
    <scope>NUCLEOTIDE SEQUENCE [LARGE SCALE GENOMIC DNA]</scope>
    <source>
        <strain evidence="6 7">NCCPB 2253</strain>
    </source>
</reference>
<evidence type="ECO:0000256" key="4">
    <source>
        <dbReference type="SAM" id="SignalP"/>
    </source>
</evidence>
<feature type="compositionally biased region" description="Pro residues" evidence="3">
    <location>
        <begin position="42"/>
        <end position="53"/>
    </location>
</feature>
<dbReference type="InterPro" id="IPR002509">
    <property type="entry name" value="NODB_dom"/>
</dbReference>
<evidence type="ECO:0000256" key="1">
    <source>
        <dbReference type="ARBA" id="ARBA00022723"/>
    </source>
</evidence>
<evidence type="ECO:0000313" key="6">
    <source>
        <dbReference type="EMBL" id="AZZ56680.1"/>
    </source>
</evidence>
<keyword evidence="4" id="KW-0732">Signal</keyword>
<dbReference type="GO" id="GO:0016810">
    <property type="term" value="F:hydrolase activity, acting on carbon-nitrogen (but not peptide) bonds"/>
    <property type="evidence" value="ECO:0007669"/>
    <property type="project" value="InterPro"/>
</dbReference>
<dbReference type="KEGG" id="ria:C7V51_12930"/>
<feature type="chain" id="PRO_5042076830" evidence="4">
    <location>
        <begin position="29"/>
        <end position="273"/>
    </location>
</feature>
<dbReference type="GO" id="GO:0005975">
    <property type="term" value="P:carbohydrate metabolic process"/>
    <property type="evidence" value="ECO:0007669"/>
    <property type="project" value="InterPro"/>
</dbReference>
<protein>
    <submittedName>
        <fullName evidence="6">Polysaccharide deacetylase family protein</fullName>
    </submittedName>
</protein>
<dbReference type="PANTHER" id="PTHR10587:SF133">
    <property type="entry name" value="CHITIN DEACETYLASE 1-RELATED"/>
    <property type="match status" value="1"/>
</dbReference>
<sequence length="273" mass="29413">MASLPSFTRRRVLALGSLLPMLALQACTAPPIVVPSAEPVPGLDPNPAPPSTAPPTSAAPEIARVPRPPAGEGVYSVPGDGNHLMWTVDDGGDAAAVRRYAEMARDTGTRLVFFPNAQYPGWAQAADILRPMVQSGQVQIGNHTYSHADLTSLSDQGIIDELTRNDEALTVLFGVSTRPYYRPPFGYRNDHTDAVAAAIGFTTPVMWYGSLSDSGLIAKEQILEFANQWFIPGHVVIGHANHESVCDVFPQLRRLLGERSLTTVTLDDVFTKA</sequence>
<dbReference type="Proteomes" id="UP000283946">
    <property type="component" value="Chromosome"/>
</dbReference>
<feature type="region of interest" description="Disordered" evidence="3">
    <location>
        <begin position="38"/>
        <end position="72"/>
    </location>
</feature>
<dbReference type="PROSITE" id="PS51677">
    <property type="entry name" value="NODB"/>
    <property type="match status" value="1"/>
</dbReference>
<dbReference type="AlphaFoldDB" id="A0AAD1AG95"/>
<dbReference type="GO" id="GO:0016020">
    <property type="term" value="C:membrane"/>
    <property type="evidence" value="ECO:0007669"/>
    <property type="project" value="TreeGrafter"/>
</dbReference>
<dbReference type="InterPro" id="IPR011330">
    <property type="entry name" value="Glyco_hydro/deAcase_b/a-brl"/>
</dbReference>
<evidence type="ECO:0000313" key="7">
    <source>
        <dbReference type="Proteomes" id="UP000283946"/>
    </source>
</evidence>
<feature type="signal peptide" evidence="4">
    <location>
        <begin position="1"/>
        <end position="28"/>
    </location>
</feature>
<dbReference type="Gene3D" id="3.20.20.370">
    <property type="entry name" value="Glycoside hydrolase/deacetylase"/>
    <property type="match status" value="1"/>
</dbReference>
<organism evidence="6 7">
    <name type="scientific">Rathayibacter iranicus</name>
    <dbReference type="NCBI Taxonomy" id="59737"/>
    <lineage>
        <taxon>Bacteria</taxon>
        <taxon>Bacillati</taxon>
        <taxon>Actinomycetota</taxon>
        <taxon>Actinomycetes</taxon>
        <taxon>Micrococcales</taxon>
        <taxon>Microbacteriaceae</taxon>
        <taxon>Rathayibacter</taxon>
    </lineage>
</organism>
<dbReference type="SUPFAM" id="SSF88713">
    <property type="entry name" value="Glycoside hydrolase/deacetylase"/>
    <property type="match status" value="1"/>
</dbReference>
<dbReference type="InterPro" id="IPR050248">
    <property type="entry name" value="Polysacc_deacetylase_ArnD"/>
</dbReference>
<dbReference type="Pfam" id="PF01522">
    <property type="entry name" value="Polysacc_deac_1"/>
    <property type="match status" value="1"/>
</dbReference>